<feature type="region of interest" description="Disordered" evidence="1">
    <location>
        <begin position="170"/>
        <end position="189"/>
    </location>
</feature>
<feature type="compositionally biased region" description="Basic and acidic residues" evidence="1">
    <location>
        <begin position="349"/>
        <end position="373"/>
    </location>
</feature>
<feature type="compositionally biased region" description="Basic and acidic residues" evidence="1">
    <location>
        <begin position="256"/>
        <end position="267"/>
    </location>
</feature>
<feature type="compositionally biased region" description="Basic and acidic residues" evidence="1">
    <location>
        <begin position="288"/>
        <end position="299"/>
    </location>
</feature>
<organism evidence="2 3">
    <name type="scientific">Coprinellus micaceus</name>
    <name type="common">Glistening ink-cap mushroom</name>
    <name type="synonym">Coprinus micaceus</name>
    <dbReference type="NCBI Taxonomy" id="71717"/>
    <lineage>
        <taxon>Eukaryota</taxon>
        <taxon>Fungi</taxon>
        <taxon>Dikarya</taxon>
        <taxon>Basidiomycota</taxon>
        <taxon>Agaricomycotina</taxon>
        <taxon>Agaricomycetes</taxon>
        <taxon>Agaricomycetidae</taxon>
        <taxon>Agaricales</taxon>
        <taxon>Agaricineae</taxon>
        <taxon>Psathyrellaceae</taxon>
        <taxon>Coprinellus</taxon>
    </lineage>
</organism>
<dbReference type="Proteomes" id="UP000298030">
    <property type="component" value="Unassembled WGS sequence"/>
</dbReference>
<gene>
    <name evidence="2" type="ORF">FA13DRAFT_1787427</name>
</gene>
<evidence type="ECO:0000313" key="3">
    <source>
        <dbReference type="Proteomes" id="UP000298030"/>
    </source>
</evidence>
<accession>A0A4Y7TP32</accession>
<sequence length="466" mass="51217">MIGEVVLIIQTTAIHDRSLHHLAGLLHHRGGNGIARLGLATIVPHKALTKSKTEVVIASIAVQKSWKETVTTVSQTQPLAKQQPKPPSVCEPTKGKVPFAAHRPMEHPAYDTPLAAQFVPVGSSSTKLVEEEPLELGQLEPETTIKDEPMDVEPVKHEEVAVSLPIATTSDSATVEHSNSPGLSPRRHRTPTPLLAMAVDEQKPDIQPPSPIKEEPVYPPVKIELKLEPSIPTRPRRFFEDHPPVRAARSSPGAKSEGRHYGRDERYSPGLSHLHARDSPNSPRSPRFKGEDKFYEHSRRSSAMHTPSIPAQELAGSAAHSPRLPSDATPIERAISGSEHKPSFMRMGPRTEHEPGRHPYSHREGAHAQEEKEKPVETLYNPADLQDFKLKHQKRLLLEQESEAMACQLYTDMQELSLALLDLQSAQARTKLAGAMSDLARVGKLGIDYPLNRAAVLSGDRAGATM</sequence>
<dbReference type="EMBL" id="QPFP01000006">
    <property type="protein sequence ID" value="TEB35973.1"/>
    <property type="molecule type" value="Genomic_DNA"/>
</dbReference>
<evidence type="ECO:0000256" key="1">
    <source>
        <dbReference type="SAM" id="MobiDB-lite"/>
    </source>
</evidence>
<feature type="compositionally biased region" description="Polar residues" evidence="1">
    <location>
        <begin position="170"/>
        <end position="182"/>
    </location>
</feature>
<evidence type="ECO:0000313" key="2">
    <source>
        <dbReference type="EMBL" id="TEB35973.1"/>
    </source>
</evidence>
<comment type="caution">
    <text evidence="2">The sequence shown here is derived from an EMBL/GenBank/DDBJ whole genome shotgun (WGS) entry which is preliminary data.</text>
</comment>
<protein>
    <submittedName>
        <fullName evidence="2">Uncharacterized protein</fullName>
    </submittedName>
</protein>
<keyword evidence="3" id="KW-1185">Reference proteome</keyword>
<feature type="region of interest" description="Disordered" evidence="1">
    <location>
        <begin position="335"/>
        <end position="373"/>
    </location>
</feature>
<name>A0A4Y7TP32_COPMI</name>
<dbReference type="AlphaFoldDB" id="A0A4Y7TP32"/>
<proteinExistence type="predicted"/>
<feature type="region of interest" description="Disordered" evidence="1">
    <location>
        <begin position="233"/>
        <end position="305"/>
    </location>
</feature>
<reference evidence="2 3" key="1">
    <citation type="journal article" date="2019" name="Nat. Ecol. Evol.">
        <title>Megaphylogeny resolves global patterns of mushroom evolution.</title>
        <authorList>
            <person name="Varga T."/>
            <person name="Krizsan K."/>
            <person name="Foldi C."/>
            <person name="Dima B."/>
            <person name="Sanchez-Garcia M."/>
            <person name="Sanchez-Ramirez S."/>
            <person name="Szollosi G.J."/>
            <person name="Szarkandi J.G."/>
            <person name="Papp V."/>
            <person name="Albert L."/>
            <person name="Andreopoulos W."/>
            <person name="Angelini C."/>
            <person name="Antonin V."/>
            <person name="Barry K.W."/>
            <person name="Bougher N.L."/>
            <person name="Buchanan P."/>
            <person name="Buyck B."/>
            <person name="Bense V."/>
            <person name="Catcheside P."/>
            <person name="Chovatia M."/>
            <person name="Cooper J."/>
            <person name="Damon W."/>
            <person name="Desjardin D."/>
            <person name="Finy P."/>
            <person name="Geml J."/>
            <person name="Haridas S."/>
            <person name="Hughes K."/>
            <person name="Justo A."/>
            <person name="Karasinski D."/>
            <person name="Kautmanova I."/>
            <person name="Kiss B."/>
            <person name="Kocsube S."/>
            <person name="Kotiranta H."/>
            <person name="LaButti K.M."/>
            <person name="Lechner B.E."/>
            <person name="Liimatainen K."/>
            <person name="Lipzen A."/>
            <person name="Lukacs Z."/>
            <person name="Mihaltcheva S."/>
            <person name="Morgado L.N."/>
            <person name="Niskanen T."/>
            <person name="Noordeloos M.E."/>
            <person name="Ohm R.A."/>
            <person name="Ortiz-Santana B."/>
            <person name="Ovrebo C."/>
            <person name="Racz N."/>
            <person name="Riley R."/>
            <person name="Savchenko A."/>
            <person name="Shiryaev A."/>
            <person name="Soop K."/>
            <person name="Spirin V."/>
            <person name="Szebenyi C."/>
            <person name="Tomsovsky M."/>
            <person name="Tulloss R.E."/>
            <person name="Uehling J."/>
            <person name="Grigoriev I.V."/>
            <person name="Vagvolgyi C."/>
            <person name="Papp T."/>
            <person name="Martin F.M."/>
            <person name="Miettinen O."/>
            <person name="Hibbett D.S."/>
            <person name="Nagy L.G."/>
        </authorList>
    </citation>
    <scope>NUCLEOTIDE SEQUENCE [LARGE SCALE GENOMIC DNA]</scope>
    <source>
        <strain evidence="2 3">FP101781</strain>
    </source>
</reference>